<evidence type="ECO:0000313" key="6">
    <source>
        <dbReference type="EMBL" id="KKK56639.1"/>
    </source>
</evidence>
<evidence type="ECO:0000256" key="3">
    <source>
        <dbReference type="ARBA" id="ARBA00023004"/>
    </source>
</evidence>
<dbReference type="GO" id="GO:0051536">
    <property type="term" value="F:iron-sulfur cluster binding"/>
    <property type="evidence" value="ECO:0007669"/>
    <property type="project" value="UniProtKB-KW"/>
</dbReference>
<evidence type="ECO:0000259" key="5">
    <source>
        <dbReference type="PROSITE" id="PS51918"/>
    </source>
</evidence>
<name>A0A0F8YR72_9ZZZZ</name>
<keyword evidence="1" id="KW-0949">S-adenosyl-L-methionine</keyword>
<dbReference type="InterPro" id="IPR050377">
    <property type="entry name" value="Radical_SAM_PqqE_MftC-like"/>
</dbReference>
<proteinExistence type="predicted"/>
<reference evidence="6" key="1">
    <citation type="journal article" date="2015" name="Nature">
        <title>Complex archaea that bridge the gap between prokaryotes and eukaryotes.</title>
        <authorList>
            <person name="Spang A."/>
            <person name="Saw J.H."/>
            <person name="Jorgensen S.L."/>
            <person name="Zaremba-Niedzwiedzka K."/>
            <person name="Martijn J."/>
            <person name="Lind A.E."/>
            <person name="van Eijk R."/>
            <person name="Schleper C."/>
            <person name="Guy L."/>
            <person name="Ettema T.J."/>
        </authorList>
    </citation>
    <scope>NUCLEOTIDE SEQUENCE</scope>
</reference>
<dbReference type="AlphaFoldDB" id="A0A0F8YR72"/>
<keyword evidence="2" id="KW-0479">Metal-binding</keyword>
<keyword evidence="4" id="KW-0411">Iron-sulfur</keyword>
<evidence type="ECO:0000256" key="1">
    <source>
        <dbReference type="ARBA" id="ARBA00022691"/>
    </source>
</evidence>
<dbReference type="SUPFAM" id="SSF102114">
    <property type="entry name" value="Radical SAM enzymes"/>
    <property type="match status" value="1"/>
</dbReference>
<accession>A0A0F8YR72</accession>
<keyword evidence="3" id="KW-0408">Iron</keyword>
<sequence>MDQEEILDNYDGVVKGLPEVVRIEPASLCNLKCIHCPTGIIRERKYRGIMSLDTFEIITKEFQYIKPRVVVLYHGGEPFLNKNIFHMIRQVKNLGISFVKTVTNGMLITEEMLGEIIESRIDSIEFSLDGKTADENNRIRAGSDYNKVSFLIKKLIELKHELNSPTPDCRRE</sequence>
<dbReference type="SFLD" id="SFLDS00029">
    <property type="entry name" value="Radical_SAM"/>
    <property type="match status" value="1"/>
</dbReference>
<dbReference type="Pfam" id="PF04055">
    <property type="entry name" value="Radical_SAM"/>
    <property type="match status" value="1"/>
</dbReference>
<feature type="domain" description="Radical SAM core" evidence="5">
    <location>
        <begin position="13"/>
        <end position="172"/>
    </location>
</feature>
<dbReference type="PANTHER" id="PTHR11228:SF7">
    <property type="entry name" value="PQQA PEPTIDE CYCLASE"/>
    <property type="match status" value="1"/>
</dbReference>
<dbReference type="InterPro" id="IPR013785">
    <property type="entry name" value="Aldolase_TIM"/>
</dbReference>
<organism evidence="6">
    <name type="scientific">marine sediment metagenome</name>
    <dbReference type="NCBI Taxonomy" id="412755"/>
    <lineage>
        <taxon>unclassified sequences</taxon>
        <taxon>metagenomes</taxon>
        <taxon>ecological metagenomes</taxon>
    </lineage>
</organism>
<dbReference type="SFLD" id="SFLDG01067">
    <property type="entry name" value="SPASM/twitch_domain_containing"/>
    <property type="match status" value="1"/>
</dbReference>
<dbReference type="InterPro" id="IPR058240">
    <property type="entry name" value="rSAM_sf"/>
</dbReference>
<dbReference type="EMBL" id="LAZR01064892">
    <property type="protein sequence ID" value="KKK56639.1"/>
    <property type="molecule type" value="Genomic_DNA"/>
</dbReference>
<dbReference type="GO" id="GO:0003824">
    <property type="term" value="F:catalytic activity"/>
    <property type="evidence" value="ECO:0007669"/>
    <property type="project" value="InterPro"/>
</dbReference>
<protein>
    <recommendedName>
        <fullName evidence="5">Radical SAM core domain-containing protein</fullName>
    </recommendedName>
</protein>
<dbReference type="PANTHER" id="PTHR11228">
    <property type="entry name" value="RADICAL SAM DOMAIN PROTEIN"/>
    <property type="match status" value="1"/>
</dbReference>
<dbReference type="CDD" id="cd01335">
    <property type="entry name" value="Radical_SAM"/>
    <property type="match status" value="1"/>
</dbReference>
<dbReference type="GO" id="GO:0046872">
    <property type="term" value="F:metal ion binding"/>
    <property type="evidence" value="ECO:0007669"/>
    <property type="project" value="UniProtKB-KW"/>
</dbReference>
<dbReference type="Gene3D" id="3.20.20.70">
    <property type="entry name" value="Aldolase class I"/>
    <property type="match status" value="1"/>
</dbReference>
<dbReference type="InterPro" id="IPR007197">
    <property type="entry name" value="rSAM"/>
</dbReference>
<evidence type="ECO:0000256" key="4">
    <source>
        <dbReference type="ARBA" id="ARBA00023014"/>
    </source>
</evidence>
<gene>
    <name evidence="6" type="ORF">LCGC14_3062510</name>
</gene>
<evidence type="ECO:0000256" key="2">
    <source>
        <dbReference type="ARBA" id="ARBA00022723"/>
    </source>
</evidence>
<dbReference type="PROSITE" id="PS51918">
    <property type="entry name" value="RADICAL_SAM"/>
    <property type="match status" value="1"/>
</dbReference>
<comment type="caution">
    <text evidence="6">The sequence shown here is derived from an EMBL/GenBank/DDBJ whole genome shotgun (WGS) entry which is preliminary data.</text>
</comment>